<reference evidence="3 4" key="1">
    <citation type="journal article" date="2010" name="PLoS ONE">
        <title>The Waddlia genome: a window into chlamydial biology.</title>
        <authorList>
            <person name="Bertelli C."/>
            <person name="Collyn F."/>
            <person name="Croxatto A."/>
            <person name="Ruckert C."/>
            <person name="Polkinghorne A."/>
            <person name="Kebbi-Beghdadi C."/>
            <person name="Goesmann A."/>
            <person name="Vaughan L."/>
            <person name="Greub G."/>
        </authorList>
    </citation>
    <scope>NUCLEOTIDE SEQUENCE [LARGE SCALE GENOMIC DNA]</scope>
    <source>
        <strain evidence="4">ATCC VR-1470 / WSU 86-1044</strain>
    </source>
</reference>
<dbReference type="InterPro" id="IPR020616">
    <property type="entry name" value="Thiolase_N"/>
</dbReference>
<dbReference type="InterPro" id="IPR016039">
    <property type="entry name" value="Thiolase-like"/>
</dbReference>
<dbReference type="HOGENOM" id="CLU_035425_4_0_0"/>
<dbReference type="Proteomes" id="UP000001505">
    <property type="component" value="Chromosome"/>
</dbReference>
<sequence>MRKKVYAAAPYTTVFMGSGRPEFNPKKLRPFEEYLQETAQGTCNQMEQPLFDEGFIASFMSGRFLRQANLPGFLPFMVPELRGKPCTAVEGACGSGGRALAMGVNAILSDTADAVFVAGFEMQNSVKAVYGADVLAGASYYSKERKKGYAHFFPGIFATRAGAYYDRYGYEETRRGMAKWYEQSIKNARQNPKAQEYDNKVEDLFALGLTPPNPKRFVPHLNPTDCSKVSDGASSIGIFSEEGLSKCGIKKENAVEIISLAGVEDDITRDPEDWTVLSTTAIAARRAFERAGLTKDELGLLELHDCFSITALLALEALGFAQPGQASHLVLDGVTSKEGAIPTNLSGGLGGFGHPTGATGVRQMVDLTLQLTSNADHQIQPKHPYGMLVSMGGNDKTVTAILVKGILF</sequence>
<dbReference type="PANTHER" id="PTHR42870">
    <property type="entry name" value="ACETYL-COA C-ACETYLTRANSFERASE"/>
    <property type="match status" value="1"/>
</dbReference>
<gene>
    <name evidence="3" type="ordered locus">wcw_1471</name>
</gene>
<evidence type="ECO:0000313" key="3">
    <source>
        <dbReference type="EMBL" id="ADI38820.1"/>
    </source>
</evidence>
<keyword evidence="3" id="KW-0012">Acyltransferase</keyword>
<dbReference type="CDD" id="cd00829">
    <property type="entry name" value="SCP-x_thiolase"/>
    <property type="match status" value="1"/>
</dbReference>
<organism evidence="3 4">
    <name type="scientific">Waddlia chondrophila (strain ATCC VR-1470 / WSU 86-1044)</name>
    <dbReference type="NCBI Taxonomy" id="716544"/>
    <lineage>
        <taxon>Bacteria</taxon>
        <taxon>Pseudomonadati</taxon>
        <taxon>Chlamydiota</taxon>
        <taxon>Chlamydiia</taxon>
        <taxon>Parachlamydiales</taxon>
        <taxon>Waddliaceae</taxon>
        <taxon>Waddlia</taxon>
    </lineage>
</organism>
<dbReference type="EC" id="2.3.1.16" evidence="3"/>
<dbReference type="KEGG" id="wch:wcw_1471"/>
<evidence type="ECO:0000313" key="4">
    <source>
        <dbReference type="Proteomes" id="UP000001505"/>
    </source>
</evidence>
<dbReference type="RefSeq" id="WP_013182528.1">
    <property type="nucleotide sequence ID" value="NC_014225.1"/>
</dbReference>
<keyword evidence="4" id="KW-1185">Reference proteome</keyword>
<name>D6YRX5_WADCW</name>
<proteinExistence type="predicted"/>
<protein>
    <submittedName>
        <fullName evidence="3">Putative 3-ketoacyl-CoA thiolase</fullName>
        <ecNumber evidence="3">2.3.1.16</ecNumber>
    </submittedName>
</protein>
<dbReference type="STRING" id="716544.wcw_1471"/>
<dbReference type="PANTHER" id="PTHR42870:SF1">
    <property type="entry name" value="NON-SPECIFIC LIPID-TRANSFER PROTEIN-LIKE 2"/>
    <property type="match status" value="1"/>
</dbReference>
<dbReference type="InterPro" id="IPR055140">
    <property type="entry name" value="Thiolase_C_2"/>
</dbReference>
<dbReference type="GO" id="GO:0003988">
    <property type="term" value="F:acetyl-CoA C-acyltransferase activity"/>
    <property type="evidence" value="ECO:0007669"/>
    <property type="project" value="UniProtKB-EC"/>
</dbReference>
<feature type="domain" description="Thiolase N-terminal" evidence="1">
    <location>
        <begin position="85"/>
        <end position="201"/>
    </location>
</feature>
<evidence type="ECO:0000259" key="2">
    <source>
        <dbReference type="Pfam" id="PF22691"/>
    </source>
</evidence>
<dbReference type="EMBL" id="CP001928">
    <property type="protein sequence ID" value="ADI38820.1"/>
    <property type="molecule type" value="Genomic_DNA"/>
</dbReference>
<accession>D6YRX5</accession>
<keyword evidence="3" id="KW-0808">Transferase</keyword>
<dbReference type="Pfam" id="PF00108">
    <property type="entry name" value="Thiolase_N"/>
    <property type="match status" value="1"/>
</dbReference>
<feature type="domain" description="Thiolase C-terminal" evidence="2">
    <location>
        <begin position="270"/>
        <end position="401"/>
    </location>
</feature>
<dbReference type="Pfam" id="PF22691">
    <property type="entry name" value="Thiolase_C_1"/>
    <property type="match status" value="1"/>
</dbReference>
<evidence type="ECO:0000259" key="1">
    <source>
        <dbReference type="Pfam" id="PF00108"/>
    </source>
</evidence>
<dbReference type="SUPFAM" id="SSF53901">
    <property type="entry name" value="Thiolase-like"/>
    <property type="match status" value="2"/>
</dbReference>
<dbReference type="Gene3D" id="3.40.47.10">
    <property type="match status" value="1"/>
</dbReference>
<dbReference type="eggNOG" id="COG0183">
    <property type="taxonomic scope" value="Bacteria"/>
</dbReference>
<dbReference type="AlphaFoldDB" id="D6YRX5"/>